<evidence type="ECO:0008006" key="3">
    <source>
        <dbReference type="Google" id="ProtNLM"/>
    </source>
</evidence>
<sequence length="71" mass="8317">MKKQHRLIYQAIKEISQYHFGAVSLLLRNAGLSRQAYYKFLKRKETASLQMNTGMKPFSKPPNFILFHLST</sequence>
<name>E0NDK4_PEDAC</name>
<proteinExistence type="predicted"/>
<keyword evidence="2" id="KW-1185">Reference proteome</keyword>
<comment type="caution">
    <text evidence="1">The sequence shown here is derived from an EMBL/GenBank/DDBJ whole genome shotgun (WGS) entry which is preliminary data.</text>
</comment>
<dbReference type="AlphaFoldDB" id="E0NDK4"/>
<dbReference type="Proteomes" id="UP000004470">
    <property type="component" value="Unassembled WGS sequence"/>
</dbReference>
<accession>E0NDK4</accession>
<evidence type="ECO:0000313" key="2">
    <source>
        <dbReference type="Proteomes" id="UP000004470"/>
    </source>
</evidence>
<organism evidence="1 2">
    <name type="scientific">Pediococcus acidilactici DSM 20284</name>
    <dbReference type="NCBI Taxonomy" id="862514"/>
    <lineage>
        <taxon>Bacteria</taxon>
        <taxon>Bacillati</taxon>
        <taxon>Bacillota</taxon>
        <taxon>Bacilli</taxon>
        <taxon>Lactobacillales</taxon>
        <taxon>Lactobacillaceae</taxon>
        <taxon>Pediococcus</taxon>
        <taxon>Pediococcus acidilactici group</taxon>
    </lineage>
</organism>
<protein>
    <recommendedName>
        <fullName evidence="3">Transposase</fullName>
    </recommendedName>
</protein>
<dbReference type="HOGENOM" id="CLU_2736443_0_0_9"/>
<dbReference type="EMBL" id="AEEG01000002">
    <property type="protein sequence ID" value="EFL96325.1"/>
    <property type="molecule type" value="Genomic_DNA"/>
</dbReference>
<reference evidence="1" key="1">
    <citation type="submission" date="2010-07" db="EMBL/GenBank/DDBJ databases">
        <authorList>
            <person name="Muzny D."/>
            <person name="Qin X."/>
            <person name="Deng J."/>
            <person name="Jiang H."/>
            <person name="Liu Y."/>
            <person name="Qu J."/>
            <person name="Song X.-Z."/>
            <person name="Zhang L."/>
            <person name="Thornton R."/>
            <person name="Coyle M."/>
            <person name="Francisco L."/>
            <person name="Jackson L."/>
            <person name="Javaid M."/>
            <person name="Korchina V."/>
            <person name="Kovar C."/>
            <person name="Mata R."/>
            <person name="Mathew T."/>
            <person name="Ngo R."/>
            <person name="Nguyen L."/>
            <person name="Nguyen N."/>
            <person name="Okwuonu G."/>
            <person name="Ongeri F."/>
            <person name="Pham C."/>
            <person name="Simmons D."/>
            <person name="Wilczek-Boney K."/>
            <person name="Hale W."/>
            <person name="Jakkamsetti A."/>
            <person name="Pham P."/>
            <person name="Ruth R."/>
            <person name="San Lucas F."/>
            <person name="Warren J."/>
            <person name="Zhang J."/>
            <person name="Zhao Z."/>
            <person name="Zhou C."/>
            <person name="Zhu D."/>
            <person name="Lee S."/>
            <person name="Bess C."/>
            <person name="Blankenburg K."/>
            <person name="Forbes L."/>
            <person name="Fu Q."/>
            <person name="Gubbala S."/>
            <person name="Hirani K."/>
            <person name="Jayaseelan J.C."/>
            <person name="Lara F."/>
            <person name="Munidasa M."/>
            <person name="Palculict T."/>
            <person name="Patil S."/>
            <person name="Pu L.-L."/>
            <person name="Saada N."/>
            <person name="Tang L."/>
            <person name="Weissenberger G."/>
            <person name="Zhu Y."/>
            <person name="Hemphill L."/>
            <person name="Shang Y."/>
            <person name="Youmans B."/>
            <person name="Ayvaz T."/>
            <person name="Ross M."/>
            <person name="Santibanez J."/>
            <person name="Aqrawi P."/>
            <person name="Gross S."/>
            <person name="Joshi V."/>
            <person name="Fowler G."/>
            <person name="Nazareth L."/>
            <person name="Reid J."/>
            <person name="Worley K."/>
            <person name="Petrosino J."/>
            <person name="Highlander S."/>
            <person name="Gibbs R."/>
        </authorList>
    </citation>
    <scope>NUCLEOTIDE SEQUENCE [LARGE SCALE GENOMIC DNA]</scope>
    <source>
        <strain evidence="1">DSM 20284</strain>
    </source>
</reference>
<evidence type="ECO:0000313" key="1">
    <source>
        <dbReference type="EMBL" id="EFL96325.1"/>
    </source>
</evidence>
<gene>
    <name evidence="1" type="ORF">HMPREF0623_0376</name>
</gene>